<organism evidence="1 2">
    <name type="scientific">Listeria monocytogenes</name>
    <dbReference type="NCBI Taxonomy" id="1639"/>
    <lineage>
        <taxon>Bacteria</taxon>
        <taxon>Bacillati</taxon>
        <taxon>Bacillota</taxon>
        <taxon>Bacilli</taxon>
        <taxon>Bacillales</taxon>
        <taxon>Listeriaceae</taxon>
        <taxon>Listeria</taxon>
    </lineage>
</organism>
<reference evidence="1 2" key="1">
    <citation type="submission" date="2019-11" db="EMBL/GenBank/DDBJ databases">
        <authorList>
            <person name="Ashton P.M."/>
            <person name="Dallman T."/>
            <person name="Nair S."/>
            <person name="De Pinna E."/>
            <person name="Peters T."/>
            <person name="Grant K."/>
        </authorList>
    </citation>
    <scope>NUCLEOTIDE SEQUENCE [LARGE SCALE GENOMIC DNA]</scope>
    <source>
        <strain evidence="1 2">833351</strain>
    </source>
</reference>
<dbReference type="AlphaFoldDB" id="A0AAN2ZU43"/>
<proteinExistence type="predicted"/>
<evidence type="ECO:0000313" key="1">
    <source>
        <dbReference type="EMBL" id="EDN9630859.1"/>
    </source>
</evidence>
<evidence type="ECO:0000313" key="2">
    <source>
        <dbReference type="Proteomes" id="UP000458487"/>
    </source>
</evidence>
<protein>
    <submittedName>
        <fullName evidence="1">Uncharacterized protein</fullName>
    </submittedName>
</protein>
<accession>A0AAN2ZU43</accession>
<sequence length="99" mass="11800">MKQFLYIFWDLRELNNFVDKVIKTKGDLITKNYSGWCFELGDEVWHLRPSHSANIFARKIKLDGFLFSVKAKNYSIEGGRYENKFNELKANYLNNKIKE</sequence>
<dbReference type="EMBL" id="AANDQG010000013">
    <property type="protein sequence ID" value="EDN9630859.1"/>
    <property type="molecule type" value="Genomic_DNA"/>
</dbReference>
<comment type="caution">
    <text evidence="1">The sequence shown here is derived from an EMBL/GenBank/DDBJ whole genome shotgun (WGS) entry which is preliminary data.</text>
</comment>
<gene>
    <name evidence="1" type="ORF">GI230_14785</name>
</gene>
<dbReference type="Proteomes" id="UP000458487">
    <property type="component" value="Unassembled WGS sequence"/>
</dbReference>
<name>A0AAN2ZU43_LISMN</name>
<dbReference type="RefSeq" id="WP_061108067.1">
    <property type="nucleotide sequence ID" value="NZ_CWLA01000019.1"/>
</dbReference>